<dbReference type="Proteomes" id="UP000018727">
    <property type="component" value="Unassembled WGS sequence"/>
</dbReference>
<gene>
    <name evidence="1" type="ORF">HMPREF1173_00990</name>
</gene>
<accession>V8CPF3</accession>
<organism evidence="1 2">
    <name type="scientific">Prevotella nigrescens CC14M</name>
    <dbReference type="NCBI Taxonomy" id="1073366"/>
    <lineage>
        <taxon>Bacteria</taxon>
        <taxon>Pseudomonadati</taxon>
        <taxon>Bacteroidota</taxon>
        <taxon>Bacteroidia</taxon>
        <taxon>Bacteroidales</taxon>
        <taxon>Prevotellaceae</taxon>
        <taxon>Prevotella</taxon>
    </lineage>
</organism>
<sequence>MPTLTCFPLGVATIRLAFSYNIKNATYHVPVLLIATKEPACSIAFLFVVVGLSTYNAARPIELFHENEAHHLVREGHFGKRNLFVGTAVHRL</sequence>
<comment type="caution">
    <text evidence="1">The sequence shown here is derived from an EMBL/GenBank/DDBJ whole genome shotgun (WGS) entry which is preliminary data.</text>
</comment>
<reference evidence="1 2" key="1">
    <citation type="submission" date="2013-10" db="EMBL/GenBank/DDBJ databases">
        <title>The Genome Sequence of Prevotella nigrescens CC14M.</title>
        <authorList>
            <consortium name="The Broad Institute Genomics Platform"/>
            <person name="Earl A."/>
            <person name="Allen-Vercoe E."/>
            <person name="Daigneault M."/>
            <person name="Young S.K."/>
            <person name="Zeng Q."/>
            <person name="Gargeya S."/>
            <person name="Fitzgerald M."/>
            <person name="Abouelleil A."/>
            <person name="Alvarado L."/>
            <person name="Chapman S.B."/>
            <person name="Gainer-Dewar J."/>
            <person name="Goldberg J."/>
            <person name="Griggs A."/>
            <person name="Gujja S."/>
            <person name="Hansen M."/>
            <person name="Howarth C."/>
            <person name="Imamovic A."/>
            <person name="Ireland A."/>
            <person name="Larimer J."/>
            <person name="McCowan C."/>
            <person name="Murphy C."/>
            <person name="Pearson M."/>
            <person name="Poon T.W."/>
            <person name="Priest M."/>
            <person name="Roberts A."/>
            <person name="Saif S."/>
            <person name="Shea T."/>
            <person name="Sykes S."/>
            <person name="Wortman J."/>
            <person name="Nusbaum C."/>
            <person name="Birren B."/>
        </authorList>
    </citation>
    <scope>NUCLEOTIDE SEQUENCE [LARGE SCALE GENOMIC DNA]</scope>
    <source>
        <strain evidence="1 2">CC14M</strain>
    </source>
</reference>
<protein>
    <submittedName>
        <fullName evidence="1">Uncharacterized protein</fullName>
    </submittedName>
</protein>
<dbReference type="HOGENOM" id="CLU_2410770_0_0_10"/>
<keyword evidence="2" id="KW-1185">Reference proteome</keyword>
<evidence type="ECO:0000313" key="1">
    <source>
        <dbReference type="EMBL" id="ETD28947.1"/>
    </source>
</evidence>
<proteinExistence type="predicted"/>
<name>V8CPF3_9BACT</name>
<dbReference type="EMBL" id="AZJH01000012">
    <property type="protein sequence ID" value="ETD28947.1"/>
    <property type="molecule type" value="Genomic_DNA"/>
</dbReference>
<dbReference type="AlphaFoldDB" id="V8CPF3"/>
<evidence type="ECO:0000313" key="2">
    <source>
        <dbReference type="Proteomes" id="UP000018727"/>
    </source>
</evidence>